<comment type="catalytic activity">
    <reaction evidence="4">
        <text>L-proline + NADP(+) = (S)-1-pyrroline-5-carboxylate + NADPH + 2 H(+)</text>
        <dbReference type="Rhea" id="RHEA:14109"/>
        <dbReference type="ChEBI" id="CHEBI:15378"/>
        <dbReference type="ChEBI" id="CHEBI:17388"/>
        <dbReference type="ChEBI" id="CHEBI:57783"/>
        <dbReference type="ChEBI" id="CHEBI:58349"/>
        <dbReference type="ChEBI" id="CHEBI:60039"/>
        <dbReference type="EC" id="1.5.1.2"/>
    </reaction>
</comment>
<evidence type="ECO:0000313" key="10">
    <source>
        <dbReference type="Proteomes" id="UP000473278"/>
    </source>
</evidence>
<dbReference type="PANTHER" id="PTHR11645:SF0">
    <property type="entry name" value="PYRROLINE-5-CARBOXYLATE REDUCTASE 3"/>
    <property type="match status" value="1"/>
</dbReference>
<feature type="domain" description="Pyrroline-5-carboxylate reductase catalytic N-terminal" evidence="7">
    <location>
        <begin position="7"/>
        <end position="101"/>
    </location>
</feature>
<comment type="function">
    <text evidence="4">Catalyzes the reduction of 1-pyrroline-5-carboxylate (PCA) to L-proline.</text>
</comment>
<feature type="binding site" evidence="6">
    <location>
        <position position="59"/>
    </location>
    <ligand>
        <name>NADPH</name>
        <dbReference type="ChEBI" id="CHEBI:57783"/>
    </ligand>
</feature>
<dbReference type="AlphaFoldDB" id="A0A6M1SS79"/>
<dbReference type="GO" id="GO:0055129">
    <property type="term" value="P:L-proline biosynthetic process"/>
    <property type="evidence" value="ECO:0007669"/>
    <property type="project" value="UniProtKB-UniRule"/>
</dbReference>
<comment type="catalytic activity">
    <reaction evidence="4">
        <text>L-proline + NAD(+) = (S)-1-pyrroline-5-carboxylate + NADH + 2 H(+)</text>
        <dbReference type="Rhea" id="RHEA:14105"/>
        <dbReference type="ChEBI" id="CHEBI:15378"/>
        <dbReference type="ChEBI" id="CHEBI:17388"/>
        <dbReference type="ChEBI" id="CHEBI:57540"/>
        <dbReference type="ChEBI" id="CHEBI:57945"/>
        <dbReference type="ChEBI" id="CHEBI:60039"/>
        <dbReference type="EC" id="1.5.1.2"/>
    </reaction>
</comment>
<keyword evidence="4" id="KW-0963">Cytoplasm</keyword>
<dbReference type="InterPro" id="IPR008927">
    <property type="entry name" value="6-PGluconate_DH-like_C_sf"/>
</dbReference>
<dbReference type="FunFam" id="3.40.50.720:FF:000866">
    <property type="entry name" value="Pyrroline-5-carboxylate reductase"/>
    <property type="match status" value="1"/>
</dbReference>
<dbReference type="EC" id="1.5.1.2" evidence="4 5"/>
<evidence type="ECO:0000313" key="9">
    <source>
        <dbReference type="EMBL" id="NGP75690.1"/>
    </source>
</evidence>
<evidence type="ECO:0000256" key="2">
    <source>
        <dbReference type="ARBA" id="ARBA00022857"/>
    </source>
</evidence>
<keyword evidence="4" id="KW-0028">Amino-acid biosynthesis</keyword>
<dbReference type="Pfam" id="PF03807">
    <property type="entry name" value="F420_oxidored"/>
    <property type="match status" value="1"/>
</dbReference>
<name>A0A6M1SS79_9BACT</name>
<comment type="subcellular location">
    <subcellularLocation>
        <location evidence="4">Cytoplasm</location>
    </subcellularLocation>
</comment>
<gene>
    <name evidence="4 9" type="primary">proC</name>
    <name evidence="9" type="ORF">G3570_03545</name>
</gene>
<dbReference type="SUPFAM" id="SSF51735">
    <property type="entry name" value="NAD(P)-binding Rossmann-fold domains"/>
    <property type="match status" value="1"/>
</dbReference>
<dbReference type="Pfam" id="PF14748">
    <property type="entry name" value="P5CR_dimer"/>
    <property type="match status" value="1"/>
</dbReference>
<dbReference type="Proteomes" id="UP000473278">
    <property type="component" value="Unassembled WGS sequence"/>
</dbReference>
<proteinExistence type="inferred from homology"/>
<dbReference type="PANTHER" id="PTHR11645">
    <property type="entry name" value="PYRROLINE-5-CARBOXYLATE REDUCTASE"/>
    <property type="match status" value="1"/>
</dbReference>
<evidence type="ECO:0000256" key="1">
    <source>
        <dbReference type="ARBA" id="ARBA00005525"/>
    </source>
</evidence>
<evidence type="ECO:0000256" key="3">
    <source>
        <dbReference type="ARBA" id="ARBA00023002"/>
    </source>
</evidence>
<dbReference type="GO" id="GO:0005737">
    <property type="term" value="C:cytoplasm"/>
    <property type="evidence" value="ECO:0007669"/>
    <property type="project" value="UniProtKB-SubCell"/>
</dbReference>
<feature type="domain" description="Pyrroline-5-carboxylate reductase dimerisation" evidence="8">
    <location>
        <begin position="164"/>
        <end position="268"/>
    </location>
</feature>
<dbReference type="InterPro" id="IPR000304">
    <property type="entry name" value="Pyrroline-COOH_reductase"/>
</dbReference>
<protein>
    <recommendedName>
        <fullName evidence="4 5">Pyrroline-5-carboxylate reductase</fullName>
        <shortName evidence="4">P5C reductase</shortName>
        <shortName evidence="4">P5CR</shortName>
        <ecNumber evidence="4 5">1.5.1.2</ecNumber>
    </recommendedName>
    <alternativeName>
        <fullName evidence="4">PCA reductase</fullName>
    </alternativeName>
</protein>
<dbReference type="PIRSF" id="PIRSF000193">
    <property type="entry name" value="Pyrrol-5-carb_rd"/>
    <property type="match status" value="1"/>
</dbReference>
<dbReference type="HAMAP" id="MF_01925">
    <property type="entry name" value="P5C_reductase"/>
    <property type="match status" value="1"/>
</dbReference>
<keyword evidence="3 4" id="KW-0560">Oxidoreductase</keyword>
<evidence type="ECO:0000256" key="5">
    <source>
        <dbReference type="NCBIfam" id="TIGR00112"/>
    </source>
</evidence>
<dbReference type="InterPro" id="IPR028939">
    <property type="entry name" value="P5C_Rdtase_cat_N"/>
</dbReference>
<dbReference type="EMBL" id="JAALLT010000001">
    <property type="protein sequence ID" value="NGP75690.1"/>
    <property type="molecule type" value="Genomic_DNA"/>
</dbReference>
<dbReference type="RefSeq" id="WP_165139218.1">
    <property type="nucleotide sequence ID" value="NZ_JAALLT010000001.1"/>
</dbReference>
<evidence type="ECO:0000259" key="8">
    <source>
        <dbReference type="Pfam" id="PF14748"/>
    </source>
</evidence>
<comment type="caution">
    <text evidence="9">The sequence shown here is derived from an EMBL/GenBank/DDBJ whole genome shotgun (WGS) entry which is preliminary data.</text>
</comment>
<dbReference type="Gene3D" id="3.40.50.720">
    <property type="entry name" value="NAD(P)-binding Rossmann-like Domain"/>
    <property type="match status" value="1"/>
</dbReference>
<comment type="pathway">
    <text evidence="4">Amino-acid biosynthesis; L-proline biosynthesis; L-proline from L-glutamate 5-semialdehyde: step 1/1.</text>
</comment>
<sequence>MSQANQKIAILGAGNIGTAIASGLALSDHFNAGNITLTRRKTELLEPFAEKGFNTHSDNGRAVNNADIILIAVEPRQIDALLKEIKNDLDENRHILISVVSGVDIQRIRNQVQKDVPIVRAMPNTAIAIRESMTCIASEEEQNKAVSATKKIFDTVGQTLLIHEELMTSATALGACGIAFFLRAIRAASQGGIEIGFHAHEALQIAAQTAKGAASLLSDMENHPEFEIDRVTTPRGCTISGLNQMEHQGFSSAMIKGILVSAEKAAKLYSIEKGEGSS</sequence>
<dbReference type="GO" id="GO:0004735">
    <property type="term" value="F:pyrroline-5-carboxylate reductase activity"/>
    <property type="evidence" value="ECO:0007669"/>
    <property type="project" value="UniProtKB-UniRule"/>
</dbReference>
<accession>A0A6M1SS79</accession>
<evidence type="ECO:0000256" key="4">
    <source>
        <dbReference type="HAMAP-Rule" id="MF_01925"/>
    </source>
</evidence>
<dbReference type="UniPathway" id="UPA00098">
    <property type="reaction ID" value="UER00361"/>
</dbReference>
<reference evidence="9 10" key="1">
    <citation type="submission" date="2020-02" db="EMBL/GenBank/DDBJ databases">
        <title>Balneolaceae bacterium YR4-1, complete genome.</title>
        <authorList>
            <person name="Li Y."/>
            <person name="Wu S."/>
        </authorList>
    </citation>
    <scope>NUCLEOTIDE SEQUENCE [LARGE SCALE GENOMIC DNA]</scope>
    <source>
        <strain evidence="9 10">YR4-1</strain>
    </source>
</reference>
<feature type="binding site" evidence="6">
    <location>
        <begin position="72"/>
        <end position="75"/>
    </location>
    <ligand>
        <name>NADP(+)</name>
        <dbReference type="ChEBI" id="CHEBI:58349"/>
    </ligand>
</feature>
<dbReference type="InterPro" id="IPR036291">
    <property type="entry name" value="NAD(P)-bd_dom_sf"/>
</dbReference>
<dbReference type="SUPFAM" id="SSF48179">
    <property type="entry name" value="6-phosphogluconate dehydrogenase C-terminal domain-like"/>
    <property type="match status" value="1"/>
</dbReference>
<dbReference type="Gene3D" id="1.10.3730.10">
    <property type="entry name" value="ProC C-terminal domain-like"/>
    <property type="match status" value="1"/>
</dbReference>
<dbReference type="NCBIfam" id="TIGR00112">
    <property type="entry name" value="proC"/>
    <property type="match status" value="1"/>
</dbReference>
<evidence type="ECO:0000259" key="7">
    <source>
        <dbReference type="Pfam" id="PF03807"/>
    </source>
</evidence>
<organism evidence="9 10">
    <name type="scientific">Halalkalibaculum roseum</name>
    <dbReference type="NCBI Taxonomy" id="2709311"/>
    <lineage>
        <taxon>Bacteria</taxon>
        <taxon>Pseudomonadati</taxon>
        <taxon>Balneolota</taxon>
        <taxon>Balneolia</taxon>
        <taxon>Balneolales</taxon>
        <taxon>Balneolaceae</taxon>
        <taxon>Halalkalibaculum</taxon>
    </lineage>
</organism>
<keyword evidence="4" id="KW-0641">Proline biosynthesis</keyword>
<dbReference type="InterPro" id="IPR029036">
    <property type="entry name" value="P5CR_dimer"/>
</dbReference>
<comment type="similarity">
    <text evidence="1 4">Belongs to the pyrroline-5-carboxylate reductase family.</text>
</comment>
<keyword evidence="2 4" id="KW-0521">NADP</keyword>
<evidence type="ECO:0000256" key="6">
    <source>
        <dbReference type="PIRSR" id="PIRSR000193-1"/>
    </source>
</evidence>
<keyword evidence="10" id="KW-1185">Reference proteome</keyword>